<accession>A0ABV9FTB3</accession>
<keyword evidence="1" id="KW-0472">Membrane</keyword>
<keyword evidence="1" id="KW-1133">Transmembrane helix</keyword>
<name>A0ABV9FTB3_9NOCA</name>
<organism evidence="2 3">
    <name type="scientific">Rhodococcus kronopolitis</name>
    <dbReference type="NCBI Taxonomy" id="1460226"/>
    <lineage>
        <taxon>Bacteria</taxon>
        <taxon>Bacillati</taxon>
        <taxon>Actinomycetota</taxon>
        <taxon>Actinomycetes</taxon>
        <taxon>Mycobacteriales</taxon>
        <taxon>Nocardiaceae</taxon>
        <taxon>Rhodococcus</taxon>
    </lineage>
</organism>
<feature type="transmembrane region" description="Helical" evidence="1">
    <location>
        <begin position="70"/>
        <end position="94"/>
    </location>
</feature>
<gene>
    <name evidence="2" type="ORF">ACFO6S_12450</name>
</gene>
<evidence type="ECO:0000313" key="2">
    <source>
        <dbReference type="EMBL" id="MFC4604498.1"/>
    </source>
</evidence>
<sequence length="95" mass="9421">MAADEPDQDPDGAGASGAAPAKDVGDIALMLGALSIVAFWSFGIGVILGVGAVFTAVVARRRALAAHRPVTVETVLGAVCGIAGIVAGMFFLVLV</sequence>
<protein>
    <recommendedName>
        <fullName evidence="4">DUF4190 domain-containing protein</fullName>
    </recommendedName>
</protein>
<dbReference type="RefSeq" id="WP_378417354.1">
    <property type="nucleotide sequence ID" value="NZ_JBHSFO010000005.1"/>
</dbReference>
<reference evidence="3" key="1">
    <citation type="journal article" date="2019" name="Int. J. Syst. Evol. Microbiol.">
        <title>The Global Catalogue of Microorganisms (GCM) 10K type strain sequencing project: providing services to taxonomists for standard genome sequencing and annotation.</title>
        <authorList>
            <consortium name="The Broad Institute Genomics Platform"/>
            <consortium name="The Broad Institute Genome Sequencing Center for Infectious Disease"/>
            <person name="Wu L."/>
            <person name="Ma J."/>
        </authorList>
    </citation>
    <scope>NUCLEOTIDE SEQUENCE [LARGE SCALE GENOMIC DNA]</scope>
    <source>
        <strain evidence="3">CCUG 54520</strain>
    </source>
</reference>
<evidence type="ECO:0000313" key="3">
    <source>
        <dbReference type="Proteomes" id="UP001595914"/>
    </source>
</evidence>
<evidence type="ECO:0000256" key="1">
    <source>
        <dbReference type="SAM" id="Phobius"/>
    </source>
</evidence>
<proteinExistence type="predicted"/>
<dbReference type="EMBL" id="JBHSFO010000005">
    <property type="protein sequence ID" value="MFC4604498.1"/>
    <property type="molecule type" value="Genomic_DNA"/>
</dbReference>
<comment type="caution">
    <text evidence="2">The sequence shown here is derived from an EMBL/GenBank/DDBJ whole genome shotgun (WGS) entry which is preliminary data.</text>
</comment>
<keyword evidence="1" id="KW-0812">Transmembrane</keyword>
<evidence type="ECO:0008006" key="4">
    <source>
        <dbReference type="Google" id="ProtNLM"/>
    </source>
</evidence>
<keyword evidence="3" id="KW-1185">Reference proteome</keyword>
<feature type="transmembrane region" description="Helical" evidence="1">
    <location>
        <begin position="27"/>
        <end position="58"/>
    </location>
</feature>
<dbReference type="Proteomes" id="UP001595914">
    <property type="component" value="Unassembled WGS sequence"/>
</dbReference>